<gene>
    <name evidence="3" type="ORF">CYMTET_56240</name>
</gene>
<feature type="compositionally biased region" description="Polar residues" evidence="2">
    <location>
        <begin position="45"/>
        <end position="56"/>
    </location>
</feature>
<dbReference type="EMBL" id="LGRX02035703">
    <property type="protein sequence ID" value="KAK3233465.1"/>
    <property type="molecule type" value="Genomic_DNA"/>
</dbReference>
<evidence type="ECO:0000313" key="4">
    <source>
        <dbReference type="Proteomes" id="UP001190700"/>
    </source>
</evidence>
<sequence length="432" mass="45437">MAQPQQIPGAIPGTPNPNPAPQVNPTTPVAAGLVPGVPQHALGQYTPNSFASYNSYATPTQAQPTPPIAGGMQYQLPLPQPPVPQQNAAGFHVNNGPPIDPRTNAPYVSRFKKDFEEEKQRSAALEARIVELQNTVGEMQGRLLQSQAATAEAVRETEFEKRVAQAIGLNKADLDLQKLGGALAGAAAAAPPDARGKAVHFDLSQQGGSSDEDRKKKKGKDKKRKKSSKKKKKKHTSSDSDSSATGTSDSGSRRSRQREKRAKGASRVQATQSGSGHKGASTGTSPDPKGAALRTMLDAREAAYVQALASGLDEAAAQAAGMAAAFGRPVTNTTPLPIPLPIPAPTPNQTPVLSGPKKANVPKTAPARGVIPVNEKFMSENYRTKGKWGPLTMQLVKHGVVEPDTAHAMTKVEVLVAASEAHNAGHLDLRKL</sequence>
<accession>A0AAE0BCQ8</accession>
<organism evidence="3 4">
    <name type="scientific">Cymbomonas tetramitiformis</name>
    <dbReference type="NCBI Taxonomy" id="36881"/>
    <lineage>
        <taxon>Eukaryota</taxon>
        <taxon>Viridiplantae</taxon>
        <taxon>Chlorophyta</taxon>
        <taxon>Pyramimonadophyceae</taxon>
        <taxon>Pyramimonadales</taxon>
        <taxon>Pyramimonadaceae</taxon>
        <taxon>Cymbomonas</taxon>
    </lineage>
</organism>
<feature type="coiled-coil region" evidence="1">
    <location>
        <begin position="108"/>
        <end position="142"/>
    </location>
</feature>
<keyword evidence="1" id="KW-0175">Coiled coil</keyword>
<keyword evidence="4" id="KW-1185">Reference proteome</keyword>
<proteinExistence type="predicted"/>
<dbReference type="Proteomes" id="UP001190700">
    <property type="component" value="Unassembled WGS sequence"/>
</dbReference>
<reference evidence="3 4" key="1">
    <citation type="journal article" date="2015" name="Genome Biol. Evol.">
        <title>Comparative Genomics of a Bacterivorous Green Alga Reveals Evolutionary Causalities and Consequences of Phago-Mixotrophic Mode of Nutrition.</title>
        <authorList>
            <person name="Burns J.A."/>
            <person name="Paasch A."/>
            <person name="Narechania A."/>
            <person name="Kim E."/>
        </authorList>
    </citation>
    <scope>NUCLEOTIDE SEQUENCE [LARGE SCALE GENOMIC DNA]</scope>
    <source>
        <strain evidence="3 4">PLY_AMNH</strain>
    </source>
</reference>
<feature type="compositionally biased region" description="Basic residues" evidence="2">
    <location>
        <begin position="253"/>
        <end position="264"/>
    </location>
</feature>
<evidence type="ECO:0000313" key="3">
    <source>
        <dbReference type="EMBL" id="KAK3233465.1"/>
    </source>
</evidence>
<name>A0AAE0BCQ8_9CHLO</name>
<feature type="region of interest" description="Disordered" evidence="2">
    <location>
        <begin position="1"/>
        <end position="105"/>
    </location>
</feature>
<feature type="compositionally biased region" description="Polar residues" evidence="2">
    <location>
        <begin position="268"/>
        <end position="285"/>
    </location>
</feature>
<protein>
    <submittedName>
        <fullName evidence="3">Uncharacterized protein</fullName>
    </submittedName>
</protein>
<dbReference type="AlphaFoldDB" id="A0AAE0BCQ8"/>
<feature type="compositionally biased region" description="Basic residues" evidence="2">
    <location>
        <begin position="215"/>
        <end position="235"/>
    </location>
</feature>
<evidence type="ECO:0000256" key="1">
    <source>
        <dbReference type="SAM" id="Coils"/>
    </source>
</evidence>
<feature type="region of interest" description="Disordered" evidence="2">
    <location>
        <begin position="190"/>
        <end position="291"/>
    </location>
</feature>
<comment type="caution">
    <text evidence="3">The sequence shown here is derived from an EMBL/GenBank/DDBJ whole genome shotgun (WGS) entry which is preliminary data.</text>
</comment>
<evidence type="ECO:0000256" key="2">
    <source>
        <dbReference type="SAM" id="MobiDB-lite"/>
    </source>
</evidence>
<feature type="compositionally biased region" description="Low complexity" evidence="2">
    <location>
        <begin position="239"/>
        <end position="250"/>
    </location>
</feature>